<dbReference type="EMBL" id="SLWU01000001">
    <property type="protein sequence ID" value="TCO68628.1"/>
    <property type="molecule type" value="Genomic_DNA"/>
</dbReference>
<reference evidence="2 4" key="2">
    <citation type="submission" date="2019-03" db="EMBL/GenBank/DDBJ databases">
        <title>Genomic Encyclopedia of Type Strains, Phase IV (KMG-IV): sequencing the most valuable type-strain genomes for metagenomic binning, comparative biology and taxonomic classification.</title>
        <authorList>
            <person name="Goeker M."/>
        </authorList>
    </citation>
    <scope>NUCLEOTIDE SEQUENCE [LARGE SCALE GENOMIC DNA]</scope>
    <source>
        <strain evidence="2 4">DSM 13054</strain>
    </source>
</reference>
<evidence type="ECO:0000313" key="1">
    <source>
        <dbReference type="EMBL" id="HBT48506.1"/>
    </source>
</evidence>
<accession>A0A357VJU5</accession>
<dbReference type="Proteomes" id="UP000264445">
    <property type="component" value="Unassembled WGS sequence"/>
</dbReference>
<dbReference type="Proteomes" id="UP000294886">
    <property type="component" value="Unassembled WGS sequence"/>
</dbReference>
<name>A0A357VJU5_9THEO</name>
<organism evidence="1 3">
    <name type="scientific">Caldanaerobacter subterraneus</name>
    <dbReference type="NCBI Taxonomy" id="911092"/>
    <lineage>
        <taxon>Bacteria</taxon>
        <taxon>Bacillati</taxon>
        <taxon>Bacillota</taxon>
        <taxon>Clostridia</taxon>
        <taxon>Thermoanaerobacterales</taxon>
        <taxon>Thermoanaerobacteraceae</taxon>
        <taxon>Caldanaerobacter</taxon>
    </lineage>
</organism>
<gene>
    <name evidence="1" type="ORF">DEA61_01320</name>
    <name evidence="2" type="ORF">EV203_10198</name>
</gene>
<dbReference type="RefSeq" id="WP_011024689.1">
    <property type="nucleotide sequence ID" value="NZ_DOLB01000029.1"/>
</dbReference>
<reference evidence="1 3" key="1">
    <citation type="journal article" date="2018" name="Nat. Biotechnol.">
        <title>A standardized bacterial taxonomy based on genome phylogeny substantially revises the tree of life.</title>
        <authorList>
            <person name="Parks D.H."/>
            <person name="Chuvochina M."/>
            <person name="Waite D.W."/>
            <person name="Rinke C."/>
            <person name="Skarshewski A."/>
            <person name="Chaumeil P.A."/>
            <person name="Hugenholtz P."/>
        </authorList>
    </citation>
    <scope>NUCLEOTIDE SEQUENCE [LARGE SCALE GENOMIC DNA]</scope>
    <source>
        <strain evidence="1">UBA12544</strain>
    </source>
</reference>
<comment type="caution">
    <text evidence="1">The sequence shown here is derived from an EMBL/GenBank/DDBJ whole genome shotgun (WGS) entry which is preliminary data.</text>
</comment>
<evidence type="ECO:0000313" key="2">
    <source>
        <dbReference type="EMBL" id="TCO68628.1"/>
    </source>
</evidence>
<dbReference type="OMA" id="LFCLHCN"/>
<proteinExistence type="predicted"/>
<dbReference type="AlphaFoldDB" id="A0A357VJU5"/>
<dbReference type="EMBL" id="DOLB01000029">
    <property type="protein sequence ID" value="HBT48506.1"/>
    <property type="molecule type" value="Genomic_DNA"/>
</dbReference>
<protein>
    <submittedName>
        <fullName evidence="1">Bh protein</fullName>
    </submittedName>
</protein>
<evidence type="ECO:0000313" key="3">
    <source>
        <dbReference type="Proteomes" id="UP000264445"/>
    </source>
</evidence>
<sequence length="109" mass="13153">MYTYMKGMLYCLYCKKETEHTIVYEGDMIKKIKCDECGTELEIDKEKAKKNYTEDFINRIFTKPQRMTEELQKDLTAFLLSLPIRIVTKPYRVLEEVKEQIDKIRRKDI</sequence>
<evidence type="ECO:0000313" key="4">
    <source>
        <dbReference type="Proteomes" id="UP000294886"/>
    </source>
</evidence>